<accession>A0A2P5XWG2</accession>
<sequence length="207" mass="23704">MNGSPWTFNNHLLVLAVLPNGMDPLEIPLLKVGFWVQIHNLPSVMYSESMAKQFGDFIGEFVEHDAKSVAMGLRNFKWEKRPRLLDKGNRLRSPDLNNSTRLENEKGSTFSTVEPAGQHWLKENRPHVIFLIETKLDARKMERIRRKFGYGNGIDVPSVGTRGGLISAPEGRRRVESWDLLKQLCQNFNGPWVVMSDFNEIVSNQEK</sequence>
<proteinExistence type="predicted"/>
<name>A0A2P5XWG2_GOSBA</name>
<gene>
    <name evidence="1" type="ORF">GOBAR_AA12950</name>
</gene>
<dbReference type="InterPro" id="IPR036691">
    <property type="entry name" value="Endo/exonu/phosph_ase_sf"/>
</dbReference>
<dbReference type="SUPFAM" id="SSF56219">
    <property type="entry name" value="DNase I-like"/>
    <property type="match status" value="1"/>
</dbReference>
<dbReference type="EMBL" id="KZ664112">
    <property type="protein sequence ID" value="PPS07691.1"/>
    <property type="molecule type" value="Genomic_DNA"/>
</dbReference>
<evidence type="ECO:0000313" key="2">
    <source>
        <dbReference type="Proteomes" id="UP000239757"/>
    </source>
</evidence>
<reference evidence="1 2" key="1">
    <citation type="submission" date="2015-01" db="EMBL/GenBank/DDBJ databases">
        <title>Genome of allotetraploid Gossypium barbadense reveals genomic plasticity and fiber elongation in cotton evolution.</title>
        <authorList>
            <person name="Chen X."/>
            <person name="Liu X."/>
            <person name="Zhao B."/>
            <person name="Zheng H."/>
            <person name="Hu Y."/>
            <person name="Lu G."/>
            <person name="Yang C."/>
            <person name="Chen J."/>
            <person name="Shan C."/>
            <person name="Zhang L."/>
            <person name="Zhou Y."/>
            <person name="Wang L."/>
            <person name="Guo W."/>
            <person name="Bai Y."/>
            <person name="Ruan J."/>
            <person name="Shangguan X."/>
            <person name="Mao Y."/>
            <person name="Jiang J."/>
            <person name="Zhu Y."/>
            <person name="Lei J."/>
            <person name="Kang H."/>
            <person name="Chen S."/>
            <person name="He X."/>
            <person name="Wang R."/>
            <person name="Wang Y."/>
            <person name="Chen J."/>
            <person name="Wang L."/>
            <person name="Yu S."/>
            <person name="Wang B."/>
            <person name="Wei J."/>
            <person name="Song S."/>
            <person name="Lu X."/>
            <person name="Gao Z."/>
            <person name="Gu W."/>
            <person name="Deng X."/>
            <person name="Ma D."/>
            <person name="Wang S."/>
            <person name="Liang W."/>
            <person name="Fang L."/>
            <person name="Cai C."/>
            <person name="Zhu X."/>
            <person name="Zhou B."/>
            <person name="Zhang Y."/>
            <person name="Chen Z."/>
            <person name="Xu S."/>
            <person name="Zhu R."/>
            <person name="Wang S."/>
            <person name="Zhang T."/>
            <person name="Zhao G."/>
        </authorList>
    </citation>
    <scope>NUCLEOTIDE SEQUENCE [LARGE SCALE GENOMIC DNA]</scope>
    <source>
        <strain evidence="2">cv. Xinhai21</strain>
        <tissue evidence="1">Leaf</tissue>
    </source>
</reference>
<dbReference type="OrthoDB" id="1939268at2759"/>
<organism evidence="1 2">
    <name type="scientific">Gossypium barbadense</name>
    <name type="common">Sea Island cotton</name>
    <name type="synonym">Hibiscus barbadensis</name>
    <dbReference type="NCBI Taxonomy" id="3634"/>
    <lineage>
        <taxon>Eukaryota</taxon>
        <taxon>Viridiplantae</taxon>
        <taxon>Streptophyta</taxon>
        <taxon>Embryophyta</taxon>
        <taxon>Tracheophyta</taxon>
        <taxon>Spermatophyta</taxon>
        <taxon>Magnoliopsida</taxon>
        <taxon>eudicotyledons</taxon>
        <taxon>Gunneridae</taxon>
        <taxon>Pentapetalae</taxon>
        <taxon>rosids</taxon>
        <taxon>malvids</taxon>
        <taxon>Malvales</taxon>
        <taxon>Malvaceae</taxon>
        <taxon>Malvoideae</taxon>
        <taxon>Gossypium</taxon>
    </lineage>
</organism>
<evidence type="ECO:0000313" key="1">
    <source>
        <dbReference type="EMBL" id="PPS07691.1"/>
    </source>
</evidence>
<protein>
    <submittedName>
        <fullName evidence="1">Uncharacterized protein</fullName>
    </submittedName>
</protein>
<dbReference type="Proteomes" id="UP000239757">
    <property type="component" value="Unassembled WGS sequence"/>
</dbReference>
<dbReference type="AlphaFoldDB" id="A0A2P5XWG2"/>